<dbReference type="GO" id="GO:0042910">
    <property type="term" value="F:xenobiotic transmembrane transporter activity"/>
    <property type="evidence" value="ECO:0007669"/>
    <property type="project" value="InterPro"/>
</dbReference>
<name>A0A7T7XLH7_9SPIR</name>
<evidence type="ECO:0000256" key="9">
    <source>
        <dbReference type="ARBA" id="ARBA00031636"/>
    </source>
</evidence>
<keyword evidence="2" id="KW-0813">Transport</keyword>
<dbReference type="InterPro" id="IPR048279">
    <property type="entry name" value="MdtK-like"/>
</dbReference>
<evidence type="ECO:0000256" key="1">
    <source>
        <dbReference type="ARBA" id="ARBA00004651"/>
    </source>
</evidence>
<evidence type="ECO:0000256" key="5">
    <source>
        <dbReference type="ARBA" id="ARBA00022692"/>
    </source>
</evidence>
<keyword evidence="7" id="KW-0406">Ion transport</keyword>
<feature type="transmembrane region" description="Helical" evidence="10">
    <location>
        <begin position="415"/>
        <end position="439"/>
    </location>
</feature>
<gene>
    <name evidence="11" type="ORF">JFL75_16415</name>
</gene>
<reference evidence="11" key="1">
    <citation type="submission" date="2021-01" db="EMBL/GenBank/DDBJ databases">
        <title>Description of Breznakiella homolactica.</title>
        <authorList>
            <person name="Song Y."/>
            <person name="Brune A."/>
        </authorList>
    </citation>
    <scope>NUCLEOTIDE SEQUENCE</scope>
    <source>
        <strain evidence="11">RmG30</strain>
    </source>
</reference>
<feature type="transmembrane region" description="Helical" evidence="10">
    <location>
        <begin position="137"/>
        <end position="157"/>
    </location>
</feature>
<sequence>MVKIENNLSKGNVLSKLILFALPFLASNIVQSFYNVADMLIVGNFSGTESMSGVNIGGQVTFILTNTVIGLCMGATVLIGQYIGSGNHLALKRVTATIITLLLALAVVITAVMLIFTDPILRLIRTPPESFAESRRYLSVTVTGIVFIFGYNALSAILRGMGNSKQPFYFVLIACVTNIVLDLIFVGVFRWAAFGAALATVISQGLSMFLCIGYMVRNNFQFDFKWSSFKIYGDQLRLILKIGLPTCIQNSVISLSFLFITAIVNVVGGVSASAAVGAVGKFNSFAFMPTQAISASISAMSAQNIGARRMDRAVQACRIGTVFAVAITYLFFIFVQIFPGTVIRLFGDDPQMIENGITYLRSFSFDFLIIPYVFCINGFLIGGGHTLFTLVNSLLSSILLRVPVCYFFGVILDWGLFGVGLGAPVASAGTLLIIVIFLVSGRWKHNAVQVDQPA</sequence>
<evidence type="ECO:0000256" key="4">
    <source>
        <dbReference type="ARBA" id="ARBA00022475"/>
    </source>
</evidence>
<feature type="transmembrane region" description="Helical" evidence="10">
    <location>
        <begin position="56"/>
        <end position="82"/>
    </location>
</feature>
<feature type="transmembrane region" description="Helical" evidence="10">
    <location>
        <begin position="319"/>
        <end position="339"/>
    </location>
</feature>
<dbReference type="GO" id="GO:0015297">
    <property type="term" value="F:antiporter activity"/>
    <property type="evidence" value="ECO:0007669"/>
    <property type="project" value="UniProtKB-KW"/>
</dbReference>
<dbReference type="AlphaFoldDB" id="A0A7T7XLH7"/>
<keyword evidence="12" id="KW-1185">Reference proteome</keyword>
<feature type="transmembrane region" description="Helical" evidence="10">
    <location>
        <begin position="169"/>
        <end position="189"/>
    </location>
</feature>
<dbReference type="InterPro" id="IPR050222">
    <property type="entry name" value="MATE_MdtK"/>
</dbReference>
<dbReference type="PIRSF" id="PIRSF006603">
    <property type="entry name" value="DinF"/>
    <property type="match status" value="1"/>
</dbReference>
<keyword evidence="8 10" id="KW-0472">Membrane</keyword>
<dbReference type="GO" id="GO:0005886">
    <property type="term" value="C:plasma membrane"/>
    <property type="evidence" value="ECO:0007669"/>
    <property type="project" value="UniProtKB-SubCell"/>
</dbReference>
<keyword evidence="6 10" id="KW-1133">Transmembrane helix</keyword>
<organism evidence="11 12">
    <name type="scientific">Breznakiella homolactica</name>
    <dbReference type="NCBI Taxonomy" id="2798577"/>
    <lineage>
        <taxon>Bacteria</taxon>
        <taxon>Pseudomonadati</taxon>
        <taxon>Spirochaetota</taxon>
        <taxon>Spirochaetia</taxon>
        <taxon>Spirochaetales</taxon>
        <taxon>Breznakiellaceae</taxon>
        <taxon>Breznakiella</taxon>
    </lineage>
</organism>
<feature type="transmembrane region" description="Helical" evidence="10">
    <location>
        <begin position="285"/>
        <end position="307"/>
    </location>
</feature>
<proteinExistence type="predicted"/>
<keyword evidence="3" id="KW-0050">Antiport</keyword>
<dbReference type="CDD" id="cd13138">
    <property type="entry name" value="MATE_yoeA_like"/>
    <property type="match status" value="1"/>
</dbReference>
<keyword evidence="4" id="KW-1003">Cell membrane</keyword>
<feature type="transmembrane region" description="Helical" evidence="10">
    <location>
        <begin position="94"/>
        <end position="117"/>
    </location>
</feature>
<dbReference type="PANTHER" id="PTHR43298:SF2">
    <property type="entry name" value="FMN_FAD EXPORTER YEEO-RELATED"/>
    <property type="match status" value="1"/>
</dbReference>
<evidence type="ECO:0000256" key="10">
    <source>
        <dbReference type="SAM" id="Phobius"/>
    </source>
</evidence>
<keyword evidence="5 10" id="KW-0812">Transmembrane</keyword>
<dbReference type="RefSeq" id="WP_215625806.1">
    <property type="nucleotide sequence ID" value="NZ_CP067089.2"/>
</dbReference>
<dbReference type="EMBL" id="CP067089">
    <property type="protein sequence ID" value="QQO08500.1"/>
    <property type="molecule type" value="Genomic_DNA"/>
</dbReference>
<evidence type="ECO:0000256" key="3">
    <source>
        <dbReference type="ARBA" id="ARBA00022449"/>
    </source>
</evidence>
<protein>
    <recommendedName>
        <fullName evidence="9">Multidrug-efflux transporter</fullName>
    </recommendedName>
</protein>
<feature type="transmembrane region" description="Helical" evidence="10">
    <location>
        <begin position="257"/>
        <end position="279"/>
    </location>
</feature>
<feature type="transmembrane region" description="Helical" evidence="10">
    <location>
        <begin position="387"/>
        <end position="409"/>
    </location>
</feature>
<dbReference type="NCBIfam" id="TIGR00797">
    <property type="entry name" value="matE"/>
    <property type="match status" value="1"/>
</dbReference>
<dbReference type="KEGG" id="bhc:JFL75_16415"/>
<dbReference type="Pfam" id="PF01554">
    <property type="entry name" value="MatE"/>
    <property type="match status" value="2"/>
</dbReference>
<dbReference type="InterPro" id="IPR002528">
    <property type="entry name" value="MATE_fam"/>
</dbReference>
<feature type="transmembrane region" description="Helical" evidence="10">
    <location>
        <begin position="195"/>
        <end position="216"/>
    </location>
</feature>
<evidence type="ECO:0000256" key="8">
    <source>
        <dbReference type="ARBA" id="ARBA00023136"/>
    </source>
</evidence>
<dbReference type="PANTHER" id="PTHR43298">
    <property type="entry name" value="MULTIDRUG RESISTANCE PROTEIN NORM-RELATED"/>
    <property type="match status" value="1"/>
</dbReference>
<dbReference type="GO" id="GO:0006811">
    <property type="term" value="P:monoatomic ion transport"/>
    <property type="evidence" value="ECO:0007669"/>
    <property type="project" value="UniProtKB-KW"/>
</dbReference>
<evidence type="ECO:0000256" key="2">
    <source>
        <dbReference type="ARBA" id="ARBA00022448"/>
    </source>
</evidence>
<evidence type="ECO:0000313" key="12">
    <source>
        <dbReference type="Proteomes" id="UP000595917"/>
    </source>
</evidence>
<comment type="subcellular location">
    <subcellularLocation>
        <location evidence="1">Cell membrane</location>
        <topology evidence="1">Multi-pass membrane protein</topology>
    </subcellularLocation>
</comment>
<evidence type="ECO:0000256" key="7">
    <source>
        <dbReference type="ARBA" id="ARBA00023065"/>
    </source>
</evidence>
<evidence type="ECO:0000256" key="6">
    <source>
        <dbReference type="ARBA" id="ARBA00022989"/>
    </source>
</evidence>
<dbReference type="Proteomes" id="UP000595917">
    <property type="component" value="Chromosome"/>
</dbReference>
<evidence type="ECO:0000313" key="11">
    <source>
        <dbReference type="EMBL" id="QQO08500.1"/>
    </source>
</evidence>
<feature type="transmembrane region" description="Helical" evidence="10">
    <location>
        <begin position="359"/>
        <end position="380"/>
    </location>
</feature>
<accession>A0A7T7XLH7</accession>